<protein>
    <submittedName>
        <fullName evidence="4">N-acetylmuramoyl-L-alanine amidase</fullName>
    </submittedName>
</protein>
<proteinExistence type="predicted"/>
<dbReference type="GO" id="GO:0008745">
    <property type="term" value="F:N-acetylmuramoyl-L-alanine amidase activity"/>
    <property type="evidence" value="ECO:0007669"/>
    <property type="project" value="InterPro"/>
</dbReference>
<feature type="signal peptide" evidence="2">
    <location>
        <begin position="1"/>
        <end position="30"/>
    </location>
</feature>
<accession>A0A9D1FP82</accession>
<dbReference type="EMBL" id="DVJP01000077">
    <property type="protein sequence ID" value="HIS77491.1"/>
    <property type="molecule type" value="Genomic_DNA"/>
</dbReference>
<dbReference type="GO" id="GO:0030288">
    <property type="term" value="C:outer membrane-bounded periplasmic space"/>
    <property type="evidence" value="ECO:0007669"/>
    <property type="project" value="TreeGrafter"/>
</dbReference>
<name>A0A9D1FP82_9FIRM</name>
<gene>
    <name evidence="4" type="ORF">IAB51_11895</name>
</gene>
<dbReference type="AlphaFoldDB" id="A0A9D1FP82"/>
<reference evidence="4" key="1">
    <citation type="submission" date="2020-10" db="EMBL/GenBank/DDBJ databases">
        <authorList>
            <person name="Gilroy R."/>
        </authorList>
    </citation>
    <scope>NUCLEOTIDE SEQUENCE</scope>
    <source>
        <strain evidence="4">CHK199-13235</strain>
    </source>
</reference>
<dbReference type="PROSITE" id="PS51257">
    <property type="entry name" value="PROKAR_LIPOPROTEIN"/>
    <property type="match status" value="1"/>
</dbReference>
<dbReference type="PANTHER" id="PTHR30404:SF0">
    <property type="entry name" value="N-ACETYLMURAMOYL-L-ALANINE AMIDASE AMIC"/>
    <property type="match status" value="1"/>
</dbReference>
<dbReference type="CDD" id="cd02696">
    <property type="entry name" value="MurNAc-LAA"/>
    <property type="match status" value="1"/>
</dbReference>
<reference evidence="4" key="2">
    <citation type="journal article" date="2021" name="PeerJ">
        <title>Extensive microbial diversity within the chicken gut microbiome revealed by metagenomics and culture.</title>
        <authorList>
            <person name="Gilroy R."/>
            <person name="Ravi A."/>
            <person name="Getino M."/>
            <person name="Pursley I."/>
            <person name="Horton D.L."/>
            <person name="Alikhan N.F."/>
            <person name="Baker D."/>
            <person name="Gharbi K."/>
            <person name="Hall N."/>
            <person name="Watson M."/>
            <person name="Adriaenssens E.M."/>
            <person name="Foster-Nyarko E."/>
            <person name="Jarju S."/>
            <person name="Secka A."/>
            <person name="Antonio M."/>
            <person name="Oren A."/>
            <person name="Chaudhuri R.R."/>
            <person name="La Ragione R."/>
            <person name="Hildebrand F."/>
            <person name="Pallen M.J."/>
        </authorList>
    </citation>
    <scope>NUCLEOTIDE SEQUENCE</scope>
    <source>
        <strain evidence="4">CHK199-13235</strain>
    </source>
</reference>
<feature type="chain" id="PRO_5038693054" evidence="2">
    <location>
        <begin position="31"/>
        <end position="544"/>
    </location>
</feature>
<keyword evidence="1" id="KW-0378">Hydrolase</keyword>
<comment type="caution">
    <text evidence="4">The sequence shown here is derived from an EMBL/GenBank/DDBJ whole genome shotgun (WGS) entry which is preliminary data.</text>
</comment>
<dbReference type="GO" id="GO:0009253">
    <property type="term" value="P:peptidoglycan catabolic process"/>
    <property type="evidence" value="ECO:0007669"/>
    <property type="project" value="InterPro"/>
</dbReference>
<evidence type="ECO:0000259" key="3">
    <source>
        <dbReference type="SMART" id="SM00646"/>
    </source>
</evidence>
<organism evidence="4 5">
    <name type="scientific">Candidatus Merdivicinus excrementipullorum</name>
    <dbReference type="NCBI Taxonomy" id="2840867"/>
    <lineage>
        <taxon>Bacteria</taxon>
        <taxon>Bacillati</taxon>
        <taxon>Bacillota</taxon>
        <taxon>Clostridia</taxon>
        <taxon>Eubacteriales</taxon>
        <taxon>Oscillospiraceae</taxon>
        <taxon>Oscillospiraceae incertae sedis</taxon>
        <taxon>Candidatus Merdivicinus</taxon>
    </lineage>
</organism>
<dbReference type="SUPFAM" id="SSF53187">
    <property type="entry name" value="Zn-dependent exopeptidases"/>
    <property type="match status" value="1"/>
</dbReference>
<dbReference type="PANTHER" id="PTHR30404">
    <property type="entry name" value="N-ACETYLMURAMOYL-L-ALANINE AMIDASE"/>
    <property type="match status" value="1"/>
</dbReference>
<evidence type="ECO:0000256" key="1">
    <source>
        <dbReference type="ARBA" id="ARBA00022801"/>
    </source>
</evidence>
<evidence type="ECO:0000313" key="5">
    <source>
        <dbReference type="Proteomes" id="UP000824002"/>
    </source>
</evidence>
<sequence>MSKKITLRTISLAAVLAVLMACFGWADVFAADPVMDSLLLDVSPKGSVSLVGGETLTLEALAASGSSVSAQVDGKTVSLSATSRTEDGGVWYEGSYPVPTVEKDTSLGQLKFTATKDGRTETRVGAQVTALALQKYLDVEDPDGGSGGSVSGSLDNVTPASGDIVRINAEYADIFSSVDRGEDYASPYWYNLPQNTMDYAVGTTSSSYILKSGRRVSKNNATVVKNGTNGNNEISGVTVKNDGTFTILTFKQNWAVPFNLTPSPLSYASSTSNTVTSCNPTSVTLTFDYTTAYSVDNLSFPSGSAFTSASWRVVMNSGIPQVQVTLNLSHQGAYYGAYATYGADGTLTLKFLNPVTSLKGARIVIDAGHGSGDAGNTGGGVKEADVNLAHAQALKTELESRGATVYLLETRAGSYVSVTQRAQMAIKWMPHVYIAVHQNSVSGNNSARGVETYYNTPWSQRLAKHINDELYQAYLTLPYAGNARDRGNKFSEFAVTRTKQFASVLVEYGFLTNSEEKALLTNSSYYPVFAEAVADGIDQFLSGK</sequence>
<evidence type="ECO:0000313" key="4">
    <source>
        <dbReference type="EMBL" id="HIS77491.1"/>
    </source>
</evidence>
<dbReference type="Pfam" id="PF01520">
    <property type="entry name" value="Amidase_3"/>
    <property type="match status" value="1"/>
</dbReference>
<dbReference type="SMART" id="SM00646">
    <property type="entry name" value="Ami_3"/>
    <property type="match status" value="1"/>
</dbReference>
<dbReference type="InterPro" id="IPR002508">
    <property type="entry name" value="MurNAc-LAA_cat"/>
</dbReference>
<keyword evidence="2" id="KW-0732">Signal</keyword>
<evidence type="ECO:0000256" key="2">
    <source>
        <dbReference type="SAM" id="SignalP"/>
    </source>
</evidence>
<dbReference type="InterPro" id="IPR050695">
    <property type="entry name" value="N-acetylmuramoyl_amidase_3"/>
</dbReference>
<dbReference type="Proteomes" id="UP000824002">
    <property type="component" value="Unassembled WGS sequence"/>
</dbReference>
<dbReference type="Gene3D" id="3.40.630.40">
    <property type="entry name" value="Zn-dependent exopeptidases"/>
    <property type="match status" value="1"/>
</dbReference>
<feature type="domain" description="MurNAc-LAA" evidence="3">
    <location>
        <begin position="422"/>
        <end position="538"/>
    </location>
</feature>